<organism evidence="1 2">
    <name type="scientific">Dreissena polymorpha</name>
    <name type="common">Zebra mussel</name>
    <name type="synonym">Mytilus polymorpha</name>
    <dbReference type="NCBI Taxonomy" id="45954"/>
    <lineage>
        <taxon>Eukaryota</taxon>
        <taxon>Metazoa</taxon>
        <taxon>Spiralia</taxon>
        <taxon>Lophotrochozoa</taxon>
        <taxon>Mollusca</taxon>
        <taxon>Bivalvia</taxon>
        <taxon>Autobranchia</taxon>
        <taxon>Heteroconchia</taxon>
        <taxon>Euheterodonta</taxon>
        <taxon>Imparidentia</taxon>
        <taxon>Neoheterodontei</taxon>
        <taxon>Myida</taxon>
        <taxon>Dreissenoidea</taxon>
        <taxon>Dreissenidae</taxon>
        <taxon>Dreissena</taxon>
    </lineage>
</organism>
<protein>
    <submittedName>
        <fullName evidence="1">Uncharacterized protein</fullName>
    </submittedName>
</protein>
<name>A0A9D4GHP8_DREPO</name>
<comment type="caution">
    <text evidence="1">The sequence shown here is derived from an EMBL/GenBank/DDBJ whole genome shotgun (WGS) entry which is preliminary data.</text>
</comment>
<evidence type="ECO:0000313" key="2">
    <source>
        <dbReference type="Proteomes" id="UP000828390"/>
    </source>
</evidence>
<reference evidence="1" key="2">
    <citation type="submission" date="2020-11" db="EMBL/GenBank/DDBJ databases">
        <authorList>
            <person name="McCartney M.A."/>
            <person name="Auch B."/>
            <person name="Kono T."/>
            <person name="Mallez S."/>
            <person name="Becker A."/>
            <person name="Gohl D.M."/>
            <person name="Silverstein K.A.T."/>
            <person name="Koren S."/>
            <person name="Bechman K.B."/>
            <person name="Herman A."/>
            <person name="Abrahante J.E."/>
            <person name="Garbe J."/>
        </authorList>
    </citation>
    <scope>NUCLEOTIDE SEQUENCE</scope>
    <source>
        <strain evidence="1">Duluth1</strain>
        <tissue evidence="1">Whole animal</tissue>
    </source>
</reference>
<dbReference type="Proteomes" id="UP000828390">
    <property type="component" value="Unassembled WGS sequence"/>
</dbReference>
<sequence>MPSFHRTRLNLSGVLRGLRLSVSYRPGPGHGLQSPMATPEQRSDDWPYLTSGCALFRRHGRELVKIQNKAQYNNNKPYVNDGRVRFPQYVCHSAFSTTTRRLITEPPLSENTFINEPMLLPRWR</sequence>
<proteinExistence type="predicted"/>
<reference evidence="1" key="1">
    <citation type="journal article" date="2019" name="bioRxiv">
        <title>The Genome of the Zebra Mussel, Dreissena polymorpha: A Resource for Invasive Species Research.</title>
        <authorList>
            <person name="McCartney M.A."/>
            <person name="Auch B."/>
            <person name="Kono T."/>
            <person name="Mallez S."/>
            <person name="Zhang Y."/>
            <person name="Obille A."/>
            <person name="Becker A."/>
            <person name="Abrahante J.E."/>
            <person name="Garbe J."/>
            <person name="Badalamenti J.P."/>
            <person name="Herman A."/>
            <person name="Mangelson H."/>
            <person name="Liachko I."/>
            <person name="Sullivan S."/>
            <person name="Sone E.D."/>
            <person name="Koren S."/>
            <person name="Silverstein K.A.T."/>
            <person name="Beckman K.B."/>
            <person name="Gohl D.M."/>
        </authorList>
    </citation>
    <scope>NUCLEOTIDE SEQUENCE</scope>
    <source>
        <strain evidence="1">Duluth1</strain>
        <tissue evidence="1">Whole animal</tissue>
    </source>
</reference>
<accession>A0A9D4GHP8</accession>
<dbReference type="AlphaFoldDB" id="A0A9D4GHP8"/>
<keyword evidence="2" id="KW-1185">Reference proteome</keyword>
<evidence type="ECO:0000313" key="1">
    <source>
        <dbReference type="EMBL" id="KAH3817374.1"/>
    </source>
</evidence>
<dbReference type="EMBL" id="JAIWYP010000005">
    <property type="protein sequence ID" value="KAH3817374.1"/>
    <property type="molecule type" value="Genomic_DNA"/>
</dbReference>
<gene>
    <name evidence="1" type="ORF">DPMN_118908</name>
</gene>